<organism evidence="2 3">
    <name type="scientific">Candidatus Portnoybacteria bacterium CG10_big_fil_rev_8_21_14_0_10_44_7</name>
    <dbReference type="NCBI Taxonomy" id="1974816"/>
    <lineage>
        <taxon>Bacteria</taxon>
        <taxon>Candidatus Portnoyibacteriota</taxon>
    </lineage>
</organism>
<dbReference type="Gene3D" id="1.10.287.1260">
    <property type="match status" value="1"/>
</dbReference>
<gene>
    <name evidence="2" type="ORF">COU85_00985</name>
</gene>
<feature type="transmembrane region" description="Helical" evidence="1">
    <location>
        <begin position="24"/>
        <end position="47"/>
    </location>
</feature>
<dbReference type="AlphaFoldDB" id="A0A2M8KJ33"/>
<sequence>IAVWAANLVDKIIRASLAASRLRAFFAAAIGRWSILIFAIFAALIQLGIAPGLLQTVITGLIAMLAIAGGLAFGLGGKEQAASFLERLRGEMKE</sequence>
<dbReference type="Proteomes" id="UP000231086">
    <property type="component" value="Unassembled WGS sequence"/>
</dbReference>
<accession>A0A2M8KJ33</accession>
<keyword evidence="1" id="KW-1133">Transmembrane helix</keyword>
<keyword evidence="1" id="KW-0812">Transmembrane</keyword>
<evidence type="ECO:0000313" key="3">
    <source>
        <dbReference type="Proteomes" id="UP000231086"/>
    </source>
</evidence>
<proteinExistence type="predicted"/>
<dbReference type="EMBL" id="PFEA01000019">
    <property type="protein sequence ID" value="PJE59929.1"/>
    <property type="molecule type" value="Genomic_DNA"/>
</dbReference>
<evidence type="ECO:0000256" key="1">
    <source>
        <dbReference type="SAM" id="Phobius"/>
    </source>
</evidence>
<comment type="caution">
    <text evidence="2">The sequence shown here is derived from an EMBL/GenBank/DDBJ whole genome shotgun (WGS) entry which is preliminary data.</text>
</comment>
<name>A0A2M8KJ33_9BACT</name>
<feature type="transmembrane region" description="Helical" evidence="1">
    <location>
        <begin position="53"/>
        <end position="75"/>
    </location>
</feature>
<protein>
    <recommendedName>
        <fullName evidence="4">Small-conductance mechanosensitive ion channel</fullName>
    </recommendedName>
</protein>
<evidence type="ECO:0008006" key="4">
    <source>
        <dbReference type="Google" id="ProtNLM"/>
    </source>
</evidence>
<feature type="non-terminal residue" evidence="2">
    <location>
        <position position="1"/>
    </location>
</feature>
<evidence type="ECO:0000313" key="2">
    <source>
        <dbReference type="EMBL" id="PJE59929.1"/>
    </source>
</evidence>
<reference evidence="3" key="1">
    <citation type="submission" date="2017-09" db="EMBL/GenBank/DDBJ databases">
        <title>Depth-based differentiation of microbial function through sediment-hosted aquifers and enrichment of novel symbionts in the deep terrestrial subsurface.</title>
        <authorList>
            <person name="Probst A.J."/>
            <person name="Ladd B."/>
            <person name="Jarett J.K."/>
            <person name="Geller-Mcgrath D.E."/>
            <person name="Sieber C.M.K."/>
            <person name="Emerson J.B."/>
            <person name="Anantharaman K."/>
            <person name="Thomas B.C."/>
            <person name="Malmstrom R."/>
            <person name="Stieglmeier M."/>
            <person name="Klingl A."/>
            <person name="Woyke T."/>
            <person name="Ryan C.M."/>
            <person name="Banfield J.F."/>
        </authorList>
    </citation>
    <scope>NUCLEOTIDE SEQUENCE [LARGE SCALE GENOMIC DNA]</scope>
</reference>
<keyword evidence="1" id="KW-0472">Membrane</keyword>